<keyword evidence="1" id="KW-0805">Transcription regulation</keyword>
<dbReference type="InterPro" id="IPR001347">
    <property type="entry name" value="SIS_dom"/>
</dbReference>
<dbReference type="GeneID" id="98652537"/>
<dbReference type="PROSITE" id="PS51464">
    <property type="entry name" value="SIS"/>
    <property type="match status" value="1"/>
</dbReference>
<dbReference type="eggNOG" id="COG1737">
    <property type="taxonomic scope" value="Bacteria"/>
</dbReference>
<evidence type="ECO:0000259" key="5">
    <source>
        <dbReference type="PROSITE" id="PS51464"/>
    </source>
</evidence>
<evidence type="ECO:0000313" key="6">
    <source>
        <dbReference type="EMBL" id="OUN41755.1"/>
    </source>
</evidence>
<dbReference type="GO" id="GO:1901135">
    <property type="term" value="P:carbohydrate derivative metabolic process"/>
    <property type="evidence" value="ECO:0007669"/>
    <property type="project" value="InterPro"/>
</dbReference>
<protein>
    <submittedName>
        <fullName evidence="6">MurR/RpiR family transcriptional regulator</fullName>
    </submittedName>
</protein>
<organism evidence="6 7">
    <name type="scientific">Enorma massiliensis</name>
    <dbReference type="NCBI Taxonomy" id="1472761"/>
    <lineage>
        <taxon>Bacteria</taxon>
        <taxon>Bacillati</taxon>
        <taxon>Actinomycetota</taxon>
        <taxon>Coriobacteriia</taxon>
        <taxon>Coriobacteriales</taxon>
        <taxon>Coriobacteriaceae</taxon>
        <taxon>Enorma</taxon>
    </lineage>
</organism>
<dbReference type="PANTHER" id="PTHR30514">
    <property type="entry name" value="GLUCOKINASE"/>
    <property type="match status" value="1"/>
</dbReference>
<proteinExistence type="predicted"/>
<reference evidence="7" key="1">
    <citation type="submission" date="2017-04" db="EMBL/GenBank/DDBJ databases">
        <title>Function of individual gut microbiota members based on whole genome sequencing of pure cultures obtained from chicken caecum.</title>
        <authorList>
            <person name="Medvecky M."/>
            <person name="Cejkova D."/>
            <person name="Polansky O."/>
            <person name="Karasova D."/>
            <person name="Kubasova T."/>
            <person name="Cizek A."/>
            <person name="Rychlik I."/>
        </authorList>
    </citation>
    <scope>NUCLEOTIDE SEQUENCE [LARGE SCALE GENOMIC DNA]</scope>
    <source>
        <strain evidence="7">An70</strain>
    </source>
</reference>
<dbReference type="PROSITE" id="PS51071">
    <property type="entry name" value="HTH_RPIR"/>
    <property type="match status" value="1"/>
</dbReference>
<comment type="caution">
    <text evidence="6">The sequence shown here is derived from an EMBL/GenBank/DDBJ whole genome shotgun (WGS) entry which is preliminary data.</text>
</comment>
<evidence type="ECO:0000313" key="7">
    <source>
        <dbReference type="Proteomes" id="UP000196560"/>
    </source>
</evidence>
<dbReference type="InterPro" id="IPR046348">
    <property type="entry name" value="SIS_dom_sf"/>
</dbReference>
<accession>A0A1Y3U0N9</accession>
<evidence type="ECO:0000256" key="1">
    <source>
        <dbReference type="ARBA" id="ARBA00023015"/>
    </source>
</evidence>
<dbReference type="Proteomes" id="UP000196560">
    <property type="component" value="Unassembled WGS sequence"/>
</dbReference>
<dbReference type="GO" id="GO:0003677">
    <property type="term" value="F:DNA binding"/>
    <property type="evidence" value="ECO:0007669"/>
    <property type="project" value="UniProtKB-KW"/>
</dbReference>
<keyword evidence="3" id="KW-0804">Transcription</keyword>
<keyword evidence="2" id="KW-0238">DNA-binding</keyword>
<dbReference type="InterPro" id="IPR000281">
    <property type="entry name" value="HTH_RpiR"/>
</dbReference>
<dbReference type="Gene3D" id="3.40.50.10490">
    <property type="entry name" value="Glucose-6-phosphate isomerase like protein, domain 1"/>
    <property type="match status" value="1"/>
</dbReference>
<dbReference type="SUPFAM" id="SSF46689">
    <property type="entry name" value="Homeodomain-like"/>
    <property type="match status" value="1"/>
</dbReference>
<name>A0A1Y3U0N9_9ACTN</name>
<dbReference type="RefSeq" id="WP_019127545.1">
    <property type="nucleotide sequence ID" value="NZ_DBFZFG010000043.1"/>
</dbReference>
<dbReference type="Pfam" id="PF01380">
    <property type="entry name" value="SIS"/>
    <property type="match status" value="1"/>
</dbReference>
<dbReference type="STRING" id="1118060.GCA_000311845_00224"/>
<dbReference type="EMBL" id="NFHO01000011">
    <property type="protein sequence ID" value="OUN41755.1"/>
    <property type="molecule type" value="Genomic_DNA"/>
</dbReference>
<evidence type="ECO:0000256" key="3">
    <source>
        <dbReference type="ARBA" id="ARBA00023163"/>
    </source>
</evidence>
<dbReference type="InterPro" id="IPR009057">
    <property type="entry name" value="Homeodomain-like_sf"/>
</dbReference>
<dbReference type="Gene3D" id="1.10.10.10">
    <property type="entry name" value="Winged helix-like DNA-binding domain superfamily/Winged helix DNA-binding domain"/>
    <property type="match status" value="1"/>
</dbReference>
<keyword evidence="7" id="KW-1185">Reference proteome</keyword>
<feature type="domain" description="HTH rpiR-type" evidence="4">
    <location>
        <begin position="5"/>
        <end position="81"/>
    </location>
</feature>
<evidence type="ECO:0000256" key="2">
    <source>
        <dbReference type="ARBA" id="ARBA00023125"/>
    </source>
</evidence>
<dbReference type="GO" id="GO:0003700">
    <property type="term" value="F:DNA-binding transcription factor activity"/>
    <property type="evidence" value="ECO:0007669"/>
    <property type="project" value="InterPro"/>
</dbReference>
<dbReference type="GO" id="GO:0097367">
    <property type="term" value="F:carbohydrate derivative binding"/>
    <property type="evidence" value="ECO:0007669"/>
    <property type="project" value="InterPro"/>
</dbReference>
<dbReference type="PANTHER" id="PTHR30514:SF1">
    <property type="entry name" value="HTH-TYPE TRANSCRIPTIONAL REGULATOR HEXR-RELATED"/>
    <property type="match status" value="1"/>
</dbReference>
<dbReference type="CDD" id="cd05013">
    <property type="entry name" value="SIS_RpiR"/>
    <property type="match status" value="1"/>
</dbReference>
<dbReference type="AlphaFoldDB" id="A0A1Y3U0N9"/>
<dbReference type="SUPFAM" id="SSF53697">
    <property type="entry name" value="SIS domain"/>
    <property type="match status" value="1"/>
</dbReference>
<dbReference type="Pfam" id="PF01418">
    <property type="entry name" value="HTH_6"/>
    <property type="match status" value="1"/>
</dbReference>
<dbReference type="InterPro" id="IPR036388">
    <property type="entry name" value="WH-like_DNA-bd_sf"/>
</dbReference>
<dbReference type="InterPro" id="IPR047640">
    <property type="entry name" value="RpiR-like"/>
</dbReference>
<gene>
    <name evidence="6" type="ORF">B5G21_08935</name>
</gene>
<sequence>MEEPATSALDMLCSDIELFDAEKRIVQYILDHPRQASNMTSAALAQASGASEATVSRLSKRLGFNGYRSFQLSLNRDIAKERPGIAPSEISLDNVGGSLQTILSTKSSELEMTAQRLDHSELRATLRLLSEASIIQIVAVGNTIPVAMDAAFKFNQLGLRSITSEINEKASAFSLTLTKQDLLVLISNSGKSRRLMQIAQVARSNGVPIVLLTSETESPLVHMSDHVLTAVNRERLLTTREFQLSRIPLTFVVEVLYYFLYSMLPDPKHHISLHESMMASDKKLDA</sequence>
<feature type="domain" description="SIS" evidence="5">
    <location>
        <begin position="125"/>
        <end position="270"/>
    </location>
</feature>
<dbReference type="InterPro" id="IPR035472">
    <property type="entry name" value="RpiR-like_SIS"/>
</dbReference>
<evidence type="ECO:0000259" key="4">
    <source>
        <dbReference type="PROSITE" id="PS51071"/>
    </source>
</evidence>